<evidence type="ECO:0000313" key="2">
    <source>
        <dbReference type="Proteomes" id="UP000324800"/>
    </source>
</evidence>
<organism evidence="1 2">
    <name type="scientific">Streblomastix strix</name>
    <dbReference type="NCBI Taxonomy" id="222440"/>
    <lineage>
        <taxon>Eukaryota</taxon>
        <taxon>Metamonada</taxon>
        <taxon>Preaxostyla</taxon>
        <taxon>Oxymonadida</taxon>
        <taxon>Streblomastigidae</taxon>
        <taxon>Streblomastix</taxon>
    </lineage>
</organism>
<evidence type="ECO:0000313" key="1">
    <source>
        <dbReference type="EMBL" id="KAA6359389.1"/>
    </source>
</evidence>
<dbReference type="EMBL" id="SNRW01028455">
    <property type="protein sequence ID" value="KAA6359389.1"/>
    <property type="molecule type" value="Genomic_DNA"/>
</dbReference>
<protein>
    <submittedName>
        <fullName evidence="1">Uncharacterized protein</fullName>
    </submittedName>
</protein>
<comment type="caution">
    <text evidence="1">The sequence shown here is derived from an EMBL/GenBank/DDBJ whole genome shotgun (WGS) entry which is preliminary data.</text>
</comment>
<dbReference type="InterPro" id="IPR011989">
    <property type="entry name" value="ARM-like"/>
</dbReference>
<dbReference type="AlphaFoldDB" id="A0A5J4TN17"/>
<dbReference type="Proteomes" id="UP000324800">
    <property type="component" value="Unassembled WGS sequence"/>
</dbReference>
<dbReference type="Gene3D" id="1.25.10.10">
    <property type="entry name" value="Leucine-rich Repeat Variant"/>
    <property type="match status" value="1"/>
</dbReference>
<dbReference type="InterPro" id="IPR016024">
    <property type="entry name" value="ARM-type_fold"/>
</dbReference>
<dbReference type="SUPFAM" id="SSF48371">
    <property type="entry name" value="ARM repeat"/>
    <property type="match status" value="1"/>
</dbReference>
<sequence length="420" mass="48059">MNLFIKERLGSCTTGFEVILLYMIKFAVERCTDLPQIYNNQFTCGQCKLYDDMKETDLIEKIEYLLLEKMDEDEKDLKSKEKSSQSLTEILVRLYLLIMAGKVIDTQLLTPCMKVVSNSISSAVQKLKEQSQNSIKNRTVSFYEIKHWTSAKMMEALECTICNRSNLFQITQTQQDIFLNAIPLFHLNCPPQLNCPHRILLRNTPNLHELQTAVLQVLSMLCLCYNRYGSVLILEHHFISHIAPHIITLANITSLPKILFQNQIQLIQKPSPKVVAGAVTLLASLCYSNLSYVKLVVNTPGLIRALFKLVKYKLDINTDPEENQIAAAVRRSSRECIWSIHQHGDNQIQELFINEGFIQLLAVQISVGGGSFEDNYSKLNRNIEIIRQQFKNLRWVGSRENSLTRNEDLHTVTSKPKIAP</sequence>
<feature type="non-terminal residue" evidence="1">
    <location>
        <position position="420"/>
    </location>
</feature>
<gene>
    <name evidence="1" type="ORF">EZS28_045084</name>
</gene>
<proteinExistence type="predicted"/>
<accession>A0A5J4TN17</accession>
<reference evidence="1 2" key="1">
    <citation type="submission" date="2019-03" db="EMBL/GenBank/DDBJ databases">
        <title>Single cell metagenomics reveals metabolic interactions within the superorganism composed of flagellate Streblomastix strix and complex community of Bacteroidetes bacteria on its surface.</title>
        <authorList>
            <person name="Treitli S.C."/>
            <person name="Kolisko M."/>
            <person name="Husnik F."/>
            <person name="Keeling P."/>
            <person name="Hampl V."/>
        </authorList>
    </citation>
    <scope>NUCLEOTIDE SEQUENCE [LARGE SCALE GENOMIC DNA]</scope>
    <source>
        <strain evidence="1">ST1C</strain>
    </source>
</reference>
<name>A0A5J4TN17_9EUKA</name>